<reference evidence="6" key="1">
    <citation type="submission" date="2022-01" db="EMBL/GenBank/DDBJ databases">
        <title>Genome Sequence Resource for Two Populations of Ditylenchus destructor, the Migratory Endoparasitic Phytonematode.</title>
        <authorList>
            <person name="Zhang H."/>
            <person name="Lin R."/>
            <person name="Xie B."/>
        </authorList>
    </citation>
    <scope>NUCLEOTIDE SEQUENCE</scope>
    <source>
        <strain evidence="6">BazhouSP</strain>
    </source>
</reference>
<dbReference type="EMBL" id="JAKKPZ010000007">
    <property type="protein sequence ID" value="KAI1719071.1"/>
    <property type="molecule type" value="Genomic_DNA"/>
</dbReference>
<organism evidence="6 7">
    <name type="scientific">Ditylenchus destructor</name>
    <dbReference type="NCBI Taxonomy" id="166010"/>
    <lineage>
        <taxon>Eukaryota</taxon>
        <taxon>Metazoa</taxon>
        <taxon>Ecdysozoa</taxon>
        <taxon>Nematoda</taxon>
        <taxon>Chromadorea</taxon>
        <taxon>Rhabditida</taxon>
        <taxon>Tylenchina</taxon>
        <taxon>Tylenchomorpha</taxon>
        <taxon>Sphaerularioidea</taxon>
        <taxon>Anguinidae</taxon>
        <taxon>Anguininae</taxon>
        <taxon>Ditylenchus</taxon>
    </lineage>
</organism>
<proteinExistence type="predicted"/>
<dbReference type="InterPro" id="IPR036407">
    <property type="entry name" value="DM_DNA-bd_sf"/>
</dbReference>
<feature type="domain" description="DM" evidence="5">
    <location>
        <begin position="7"/>
        <end position="58"/>
    </location>
</feature>
<dbReference type="GO" id="GO:0043565">
    <property type="term" value="F:sequence-specific DNA binding"/>
    <property type="evidence" value="ECO:0007669"/>
    <property type="project" value="InterPro"/>
</dbReference>
<dbReference type="AlphaFoldDB" id="A0AAD4NC88"/>
<evidence type="ECO:0000259" key="5">
    <source>
        <dbReference type="SMART" id="SM00301"/>
    </source>
</evidence>
<gene>
    <name evidence="6" type="ORF">DdX_06195</name>
</gene>
<evidence type="ECO:0000256" key="4">
    <source>
        <dbReference type="ARBA" id="ARBA00023242"/>
    </source>
</evidence>
<keyword evidence="7" id="KW-1185">Reference proteome</keyword>
<dbReference type="Proteomes" id="UP001201812">
    <property type="component" value="Unassembled WGS sequence"/>
</dbReference>
<keyword evidence="2" id="KW-0862">Zinc</keyword>
<evidence type="ECO:0000313" key="6">
    <source>
        <dbReference type="EMBL" id="KAI1719071.1"/>
    </source>
</evidence>
<evidence type="ECO:0000256" key="1">
    <source>
        <dbReference type="ARBA" id="ARBA00022723"/>
    </source>
</evidence>
<protein>
    <submittedName>
        <fullName evidence="6">DM DNA binding domain-containing protein</fullName>
    </submittedName>
</protein>
<dbReference type="SMART" id="SM00301">
    <property type="entry name" value="DM"/>
    <property type="match status" value="2"/>
</dbReference>
<sequence length="360" mass="40460">MSPIPRHKRCCTLCKNHDQENETRGHKCKYKTCPCIMCEKSRLRQSFMSQEIRVAREEQKGSKRIPNEIRRQNPHAGRRGPYKCQRCRHHEKVDVEKKGHKCEWATCTCNSCIIAVNRRAIDHDLKDLRSSVDNPAQEQCNNTNDLSDNGQLSAFTPVNSHTLPASSESTMEDQMPNEEVCLMQQLDGMEITSPPNTSLQLQPGLTSVSMENANDIPAPQQLLINANQIALPTAVQTLESNSICTLAVLQAIQNQFSQNLPSLQMTAGNNVPNSPYIGDVLQFCANPLITVSPDNSGLCLQTYLFQPQYANNFLQVQGDPSPFASMPSAFQRVPSECPYYSEHFSEILKQLLYLQFQSTN</sequence>
<comment type="caution">
    <text evidence="6">The sequence shown here is derived from an EMBL/GenBank/DDBJ whole genome shotgun (WGS) entry which is preliminary data.</text>
</comment>
<evidence type="ECO:0000256" key="2">
    <source>
        <dbReference type="ARBA" id="ARBA00022833"/>
    </source>
</evidence>
<dbReference type="GO" id="GO:0006355">
    <property type="term" value="P:regulation of DNA-templated transcription"/>
    <property type="evidence" value="ECO:0007669"/>
    <property type="project" value="InterPro"/>
</dbReference>
<keyword evidence="4" id="KW-0539">Nucleus</keyword>
<evidence type="ECO:0000256" key="3">
    <source>
        <dbReference type="ARBA" id="ARBA00023125"/>
    </source>
</evidence>
<accession>A0AAD4NC88</accession>
<dbReference type="Pfam" id="PF00751">
    <property type="entry name" value="DM"/>
    <property type="match status" value="2"/>
</dbReference>
<keyword evidence="1" id="KW-0479">Metal-binding</keyword>
<keyword evidence="3" id="KW-0238">DNA-binding</keyword>
<name>A0AAD4NC88_9BILA</name>
<dbReference type="Gene3D" id="4.10.1040.10">
    <property type="entry name" value="DM DNA-binding domain"/>
    <property type="match status" value="2"/>
</dbReference>
<dbReference type="InterPro" id="IPR001275">
    <property type="entry name" value="DM_DNA-bd"/>
</dbReference>
<evidence type="ECO:0000313" key="7">
    <source>
        <dbReference type="Proteomes" id="UP001201812"/>
    </source>
</evidence>
<dbReference type="GO" id="GO:0046872">
    <property type="term" value="F:metal ion binding"/>
    <property type="evidence" value="ECO:0007669"/>
    <property type="project" value="UniProtKB-KW"/>
</dbReference>
<feature type="domain" description="DM" evidence="5">
    <location>
        <begin position="80"/>
        <end position="132"/>
    </location>
</feature>
<dbReference type="SUPFAM" id="SSF82927">
    <property type="entry name" value="Cysteine-rich DNA binding domain, (DM domain)"/>
    <property type="match status" value="2"/>
</dbReference>